<gene>
    <name evidence="2" type="ORF">G9470_21025</name>
</gene>
<dbReference type="PROSITE" id="PS50943">
    <property type="entry name" value="HTH_CROC1"/>
    <property type="match status" value="1"/>
</dbReference>
<comment type="caution">
    <text evidence="2">The sequence shown here is derived from an EMBL/GenBank/DDBJ whole genome shotgun (WGS) entry which is preliminary data.</text>
</comment>
<name>A0ABX1W0N2_9FIRM</name>
<proteinExistence type="predicted"/>
<dbReference type="EMBL" id="JAAOXG010000056">
    <property type="protein sequence ID" value="NNJ32251.1"/>
    <property type="molecule type" value="Genomic_DNA"/>
</dbReference>
<dbReference type="InterPro" id="IPR010982">
    <property type="entry name" value="Lambda_DNA-bd_dom_sf"/>
</dbReference>
<evidence type="ECO:0000259" key="1">
    <source>
        <dbReference type="PROSITE" id="PS50943"/>
    </source>
</evidence>
<dbReference type="Gene3D" id="1.10.260.40">
    <property type="entry name" value="lambda repressor-like DNA-binding domains"/>
    <property type="match status" value="1"/>
</dbReference>
<evidence type="ECO:0000313" key="3">
    <source>
        <dbReference type="Proteomes" id="UP000539052"/>
    </source>
</evidence>
<dbReference type="InterPro" id="IPR001387">
    <property type="entry name" value="Cro/C1-type_HTH"/>
</dbReference>
<evidence type="ECO:0000313" key="2">
    <source>
        <dbReference type="EMBL" id="NNJ32251.1"/>
    </source>
</evidence>
<organism evidence="2 3">
    <name type="scientific">Lacrimispora defluvii</name>
    <dbReference type="NCBI Taxonomy" id="2719233"/>
    <lineage>
        <taxon>Bacteria</taxon>
        <taxon>Bacillati</taxon>
        <taxon>Bacillota</taxon>
        <taxon>Clostridia</taxon>
        <taxon>Lachnospirales</taxon>
        <taxon>Lachnospiraceae</taxon>
        <taxon>Lacrimispora</taxon>
    </lineage>
</organism>
<dbReference type="Pfam" id="PF13443">
    <property type="entry name" value="HTH_26"/>
    <property type="match status" value="1"/>
</dbReference>
<protein>
    <submittedName>
        <fullName evidence="2">Helix-turn-helix transcriptional regulator</fullName>
    </submittedName>
</protein>
<feature type="domain" description="HTH cro/C1-type" evidence="1">
    <location>
        <begin position="8"/>
        <end position="61"/>
    </location>
</feature>
<accession>A0ABX1W0N2</accession>
<dbReference type="SUPFAM" id="SSF47413">
    <property type="entry name" value="lambda repressor-like DNA-binding domains"/>
    <property type="match status" value="1"/>
</dbReference>
<reference evidence="2 3" key="1">
    <citation type="submission" date="2020-03" db="EMBL/GenBank/DDBJ databases">
        <title>Genome Sequence of industrial isolate, B5A.</title>
        <authorList>
            <person name="Sharma S."/>
            <person name="Patil P.B."/>
            <person name="Korpole S."/>
        </authorList>
    </citation>
    <scope>NUCLEOTIDE SEQUENCE [LARGE SCALE GENOMIC DNA]</scope>
    <source>
        <strain evidence="2 3">PI-S10-B5A</strain>
    </source>
</reference>
<sequence length="76" mass="8580">MAVSYKKLLHMLIDKDMTIADLQKQAGYSANISTRLRNDTYISLESVEKICRVLNCKMDDIIEFLPEGKNGGKDNA</sequence>
<keyword evidence="3" id="KW-1185">Reference proteome</keyword>
<dbReference type="RefSeq" id="WP_170823338.1">
    <property type="nucleotide sequence ID" value="NZ_JAAOXG010000056.1"/>
</dbReference>
<dbReference type="CDD" id="cd00093">
    <property type="entry name" value="HTH_XRE"/>
    <property type="match status" value="1"/>
</dbReference>
<dbReference type="Proteomes" id="UP000539052">
    <property type="component" value="Unassembled WGS sequence"/>
</dbReference>